<dbReference type="PIRSF" id="PIRSF005539">
    <property type="entry name" value="Pept_S33_TRI_F1"/>
    <property type="match status" value="1"/>
</dbReference>
<evidence type="ECO:0000256" key="1">
    <source>
        <dbReference type="ARBA" id="ARBA00010088"/>
    </source>
</evidence>
<dbReference type="KEGG" id="psco:LY89DRAFT_700273"/>
<dbReference type="Gene3D" id="3.40.50.1820">
    <property type="entry name" value="alpha/beta hydrolase"/>
    <property type="match status" value="1"/>
</dbReference>
<dbReference type="InterPro" id="IPR000073">
    <property type="entry name" value="AB_hydrolase_1"/>
</dbReference>
<dbReference type="GO" id="GO:0006508">
    <property type="term" value="P:proteolysis"/>
    <property type="evidence" value="ECO:0007669"/>
    <property type="project" value="InterPro"/>
</dbReference>
<dbReference type="EMBL" id="KQ947426">
    <property type="protein sequence ID" value="KUJ11700.1"/>
    <property type="molecule type" value="Genomic_DNA"/>
</dbReference>
<dbReference type="NCBIfam" id="TIGR01250">
    <property type="entry name" value="pro_imino_pep_2"/>
    <property type="match status" value="1"/>
</dbReference>
<name>A0A194WUS3_MOLSC</name>
<evidence type="ECO:0000313" key="5">
    <source>
        <dbReference type="Proteomes" id="UP000070700"/>
    </source>
</evidence>
<dbReference type="GO" id="GO:0008233">
    <property type="term" value="F:peptidase activity"/>
    <property type="evidence" value="ECO:0007669"/>
    <property type="project" value="InterPro"/>
</dbReference>
<protein>
    <submittedName>
        <fullName evidence="4">Proline iminopeptidase</fullName>
    </submittedName>
</protein>
<sequence>MSSEISLTEGEADFHVEGAGQPCKTHYKIFGTFPSPSGVRPLIVLHGGPGVPHNYLLPIRHLNQNSIPVIFYDQLGCGLSTHLPHLTGTAGAAFWTPQLFLSEITNLLSHLKITTYSLLGNSWGGMLASLHGISQPPGLHKLIIADSPASMPLWITAALKLRSQLPQDVQDTLSKHEKDGTTDSAEYEAASQVFYERHLKEDSTVYNVMNGPNEFHITGTLKEWSVVDEVHKIKVPTLLINGKYDEAQDEVVEPFFRGIEKVKWVRFAESSHLPQLEEMEEYLKVVREFLAD</sequence>
<comment type="similarity">
    <text evidence="1">Belongs to the peptidase S33 family.</text>
</comment>
<dbReference type="AlphaFoldDB" id="A0A194WUS3"/>
<dbReference type="OrthoDB" id="190201at2759"/>
<evidence type="ECO:0000256" key="2">
    <source>
        <dbReference type="ARBA" id="ARBA00022801"/>
    </source>
</evidence>
<dbReference type="InterPro" id="IPR050266">
    <property type="entry name" value="AB_hydrolase_sf"/>
</dbReference>
<keyword evidence="5" id="KW-1185">Reference proteome</keyword>
<dbReference type="PRINTS" id="PR00793">
    <property type="entry name" value="PROAMNOPTASE"/>
</dbReference>
<evidence type="ECO:0000313" key="4">
    <source>
        <dbReference type="EMBL" id="KUJ11700.1"/>
    </source>
</evidence>
<feature type="domain" description="AB hydrolase-1" evidence="3">
    <location>
        <begin position="41"/>
        <end position="278"/>
    </location>
</feature>
<dbReference type="SUPFAM" id="SSF53474">
    <property type="entry name" value="alpha/beta-Hydrolases"/>
    <property type="match status" value="1"/>
</dbReference>
<dbReference type="InterPro" id="IPR005945">
    <property type="entry name" value="Pro_imino_pep"/>
</dbReference>
<dbReference type="GeneID" id="28826838"/>
<evidence type="ECO:0000259" key="3">
    <source>
        <dbReference type="Pfam" id="PF00561"/>
    </source>
</evidence>
<proteinExistence type="inferred from homology"/>
<dbReference type="PANTHER" id="PTHR43798:SF33">
    <property type="entry name" value="HYDROLASE, PUTATIVE (AFU_ORTHOLOGUE AFUA_2G14860)-RELATED"/>
    <property type="match status" value="1"/>
</dbReference>
<dbReference type="InParanoid" id="A0A194WUS3"/>
<organism evidence="4 5">
    <name type="scientific">Mollisia scopiformis</name>
    <name type="common">Conifer needle endophyte fungus</name>
    <name type="synonym">Phialocephala scopiformis</name>
    <dbReference type="NCBI Taxonomy" id="149040"/>
    <lineage>
        <taxon>Eukaryota</taxon>
        <taxon>Fungi</taxon>
        <taxon>Dikarya</taxon>
        <taxon>Ascomycota</taxon>
        <taxon>Pezizomycotina</taxon>
        <taxon>Leotiomycetes</taxon>
        <taxon>Helotiales</taxon>
        <taxon>Mollisiaceae</taxon>
        <taxon>Mollisia</taxon>
    </lineage>
</organism>
<dbReference type="Proteomes" id="UP000070700">
    <property type="component" value="Unassembled WGS sequence"/>
</dbReference>
<accession>A0A194WUS3</accession>
<dbReference type="GO" id="GO:0016020">
    <property type="term" value="C:membrane"/>
    <property type="evidence" value="ECO:0007669"/>
    <property type="project" value="TreeGrafter"/>
</dbReference>
<reference evidence="4 5" key="1">
    <citation type="submission" date="2015-10" db="EMBL/GenBank/DDBJ databases">
        <title>Full genome of DAOMC 229536 Phialocephala scopiformis, a fungal endophyte of spruce producing the potent anti-insectan compound rugulosin.</title>
        <authorList>
            <consortium name="DOE Joint Genome Institute"/>
            <person name="Walker A.K."/>
            <person name="Frasz S.L."/>
            <person name="Seifert K.A."/>
            <person name="Miller J.D."/>
            <person name="Mondo S.J."/>
            <person name="Labutti K."/>
            <person name="Lipzen A."/>
            <person name="Dockter R."/>
            <person name="Kennedy M."/>
            <person name="Grigoriev I.V."/>
            <person name="Spatafora J.W."/>
        </authorList>
    </citation>
    <scope>NUCLEOTIDE SEQUENCE [LARGE SCALE GENOMIC DNA]</scope>
    <source>
        <strain evidence="4 5">CBS 120377</strain>
    </source>
</reference>
<dbReference type="PANTHER" id="PTHR43798">
    <property type="entry name" value="MONOACYLGLYCEROL LIPASE"/>
    <property type="match status" value="1"/>
</dbReference>
<gene>
    <name evidence="4" type="ORF">LY89DRAFT_700273</name>
</gene>
<keyword evidence="2" id="KW-0378">Hydrolase</keyword>
<dbReference type="RefSeq" id="XP_018066055.1">
    <property type="nucleotide sequence ID" value="XM_018217112.1"/>
</dbReference>
<dbReference type="InterPro" id="IPR029058">
    <property type="entry name" value="AB_hydrolase_fold"/>
</dbReference>
<dbReference type="Pfam" id="PF00561">
    <property type="entry name" value="Abhydrolase_1"/>
    <property type="match status" value="1"/>
</dbReference>
<dbReference type="InterPro" id="IPR002410">
    <property type="entry name" value="Peptidase_S33"/>
</dbReference>